<dbReference type="PANTHER" id="PTHR32552">
    <property type="entry name" value="FERRICHROME IRON RECEPTOR-RELATED"/>
    <property type="match status" value="1"/>
</dbReference>
<dbReference type="InterPro" id="IPR037066">
    <property type="entry name" value="Plug_dom_sf"/>
</dbReference>
<dbReference type="Pfam" id="PF07660">
    <property type="entry name" value="STN"/>
    <property type="match status" value="1"/>
</dbReference>
<protein>
    <submittedName>
        <fullName evidence="18">TonB-dependent siderophore receptor</fullName>
    </submittedName>
</protein>
<evidence type="ECO:0000256" key="5">
    <source>
        <dbReference type="ARBA" id="ARBA00022496"/>
    </source>
</evidence>
<keyword evidence="13 14" id="KW-0998">Cell outer membrane</keyword>
<evidence type="ECO:0000256" key="10">
    <source>
        <dbReference type="ARBA" id="ARBA00023077"/>
    </source>
</evidence>
<dbReference type="Pfam" id="PF07715">
    <property type="entry name" value="Plug"/>
    <property type="match status" value="1"/>
</dbReference>
<evidence type="ECO:0000256" key="12">
    <source>
        <dbReference type="ARBA" id="ARBA00023170"/>
    </source>
</evidence>
<accession>A0A290X1P6</accession>
<evidence type="ECO:0000313" key="19">
    <source>
        <dbReference type="Proteomes" id="UP000218437"/>
    </source>
</evidence>
<keyword evidence="11 14" id="KW-0472">Membrane</keyword>
<feature type="domain" description="Secretin/TonB short N-terminal" evidence="17">
    <location>
        <begin position="59"/>
        <end position="109"/>
    </location>
</feature>
<evidence type="ECO:0000256" key="15">
    <source>
        <dbReference type="RuleBase" id="RU003357"/>
    </source>
</evidence>
<evidence type="ECO:0000256" key="13">
    <source>
        <dbReference type="ARBA" id="ARBA00023237"/>
    </source>
</evidence>
<dbReference type="PROSITE" id="PS52016">
    <property type="entry name" value="TONB_DEPENDENT_REC_3"/>
    <property type="match status" value="1"/>
</dbReference>
<comment type="subcellular location">
    <subcellularLocation>
        <location evidence="1 14">Cell outer membrane</location>
        <topology evidence="1 14">Multi-pass membrane protein</topology>
    </subcellularLocation>
</comment>
<evidence type="ECO:0000256" key="3">
    <source>
        <dbReference type="ARBA" id="ARBA00022448"/>
    </source>
</evidence>
<dbReference type="SMART" id="SM00965">
    <property type="entry name" value="STN"/>
    <property type="match status" value="1"/>
</dbReference>
<dbReference type="KEGG" id="jsv:CNX70_24140"/>
<gene>
    <name evidence="18" type="ORF">CNX70_24140</name>
</gene>
<dbReference type="SUPFAM" id="SSF56935">
    <property type="entry name" value="Porins"/>
    <property type="match status" value="1"/>
</dbReference>
<keyword evidence="10 15" id="KW-0798">TonB box</keyword>
<keyword evidence="5" id="KW-0410">Iron transport</keyword>
<dbReference type="Gene3D" id="2.170.130.10">
    <property type="entry name" value="TonB-dependent receptor, plug domain"/>
    <property type="match status" value="1"/>
</dbReference>
<keyword evidence="9" id="KW-0406">Ion transport</keyword>
<feature type="signal peptide" evidence="16">
    <location>
        <begin position="1"/>
        <end position="31"/>
    </location>
</feature>
<dbReference type="InterPro" id="IPR011662">
    <property type="entry name" value="Secretin/TonB_short_N"/>
</dbReference>
<evidence type="ECO:0000256" key="1">
    <source>
        <dbReference type="ARBA" id="ARBA00004571"/>
    </source>
</evidence>
<dbReference type="CDD" id="cd01347">
    <property type="entry name" value="ligand_gated_channel"/>
    <property type="match status" value="1"/>
</dbReference>
<evidence type="ECO:0000256" key="6">
    <source>
        <dbReference type="ARBA" id="ARBA00022692"/>
    </source>
</evidence>
<evidence type="ECO:0000259" key="17">
    <source>
        <dbReference type="SMART" id="SM00965"/>
    </source>
</evidence>
<feature type="chain" id="PRO_5012267950" evidence="16">
    <location>
        <begin position="32"/>
        <end position="800"/>
    </location>
</feature>
<dbReference type="GO" id="GO:0015344">
    <property type="term" value="F:siderophore uptake transmembrane transporter activity"/>
    <property type="evidence" value="ECO:0007669"/>
    <property type="project" value="TreeGrafter"/>
</dbReference>
<dbReference type="PANTHER" id="PTHR32552:SF74">
    <property type="entry name" value="HYDROXAMATE SIDEROPHORE RECEPTOR FHUE"/>
    <property type="match status" value="1"/>
</dbReference>
<dbReference type="InterPro" id="IPR039426">
    <property type="entry name" value="TonB-dep_rcpt-like"/>
</dbReference>
<dbReference type="Gene3D" id="2.40.170.20">
    <property type="entry name" value="TonB-dependent receptor, beta-barrel domain"/>
    <property type="match status" value="1"/>
</dbReference>
<keyword evidence="7 16" id="KW-0732">Signal</keyword>
<dbReference type="Pfam" id="PF00593">
    <property type="entry name" value="TonB_dep_Rec_b-barrel"/>
    <property type="match status" value="1"/>
</dbReference>
<dbReference type="InterPro" id="IPR012910">
    <property type="entry name" value="Plug_dom"/>
</dbReference>
<evidence type="ECO:0000256" key="4">
    <source>
        <dbReference type="ARBA" id="ARBA00022452"/>
    </source>
</evidence>
<dbReference type="AlphaFoldDB" id="A0A290X1P6"/>
<dbReference type="RefSeq" id="WP_096237613.1">
    <property type="nucleotide sequence ID" value="NZ_CP023422.1"/>
</dbReference>
<evidence type="ECO:0000256" key="16">
    <source>
        <dbReference type="SAM" id="SignalP"/>
    </source>
</evidence>
<dbReference type="GO" id="GO:0009279">
    <property type="term" value="C:cell outer membrane"/>
    <property type="evidence" value="ECO:0007669"/>
    <property type="project" value="UniProtKB-SubCell"/>
</dbReference>
<keyword evidence="12 18" id="KW-0675">Receptor</keyword>
<name>A0A290X1P6_9BURK</name>
<dbReference type="NCBIfam" id="TIGR01783">
    <property type="entry name" value="TonB-siderophor"/>
    <property type="match status" value="1"/>
</dbReference>
<evidence type="ECO:0000313" key="18">
    <source>
        <dbReference type="EMBL" id="ATD62888.1"/>
    </source>
</evidence>
<sequence>MQHVVPRLNLTPAPLALAAMLALGSIPLAQAQTAPTVKLAIAAQPLGQALNELARQANLQLLFAPELVAGKTAPAVSGILSVADSLERLLAGSGLAASIDGNSVIIRPAPAATGKVATLAEITVSARQEATTDTELSKSYAAQAVSIGKGRQSLREIPQSVSVLTRQQLNDQNLLSLDDAMRGVTGITVEASSTGGNHGNFYSRGYALDAVQVDGVMTPASTGNDLSAGFGLAIYDRVEVLRGPAGLFQGAGDPGGTINLVRKRARDTFAASGVLSAGSWDRYYAEADVTGPLSADGKVRGRLVAAYEHRRSFVDHVYAEKPLLYGTVAVDLAPGTVLTGGVTWQEYKGRPAFGLPAYEDGRLLDVPRSTYLDPAWNHITEKVTEYFAELDHRLDNGGQVKVTALYREQDEPSRNFGWSDCSADPVTGDSCLISWNYRSHWKTQGLDAYLATPFQAFGRSHDLIVGADYRQVHKHFQYGGGDNAPINIVHPDNNIARPSYTFSNGNDNRSKQFGLYARTRLQATERLAVNLGGRLTHWDNHTVNRNAYFNQFTDVSNTINAKFTPYAGLVYELDKQVSAYGSYTRIFSPQSTTDAAGQTLKPRTGQQFELGLKAELFDKNVNAHAALFRMEDENRVMPDPANPLFSIGAGKMRSQGVEAELSGSPLPGWNITSGYSYTSTRTLEGSDDQKAQLYTFIAPRHNVNLWTNYRLAGALDKISVGGGLRSVSSMYRLNGPVKFEQGPVTTVGLQAGYRLSPKLELSLTVNNLFDKKYYTRVWAAYGSNFYGEPRNAMLTLRGQL</sequence>
<comment type="similarity">
    <text evidence="2 14 15">Belongs to the TonB-dependent receptor family.</text>
</comment>
<dbReference type="InterPro" id="IPR036942">
    <property type="entry name" value="Beta-barrel_TonB_sf"/>
</dbReference>
<evidence type="ECO:0000256" key="9">
    <source>
        <dbReference type="ARBA" id="ARBA00023065"/>
    </source>
</evidence>
<keyword evidence="4 14" id="KW-1134">Transmembrane beta strand</keyword>
<evidence type="ECO:0000256" key="11">
    <source>
        <dbReference type="ARBA" id="ARBA00023136"/>
    </source>
</evidence>
<evidence type="ECO:0000256" key="2">
    <source>
        <dbReference type="ARBA" id="ARBA00009810"/>
    </source>
</evidence>
<keyword evidence="3 14" id="KW-0813">Transport</keyword>
<proteinExistence type="inferred from homology"/>
<organism evidence="18 19">
    <name type="scientific">Janthinobacterium svalbardensis</name>
    <dbReference type="NCBI Taxonomy" id="368607"/>
    <lineage>
        <taxon>Bacteria</taxon>
        <taxon>Pseudomonadati</taxon>
        <taxon>Pseudomonadota</taxon>
        <taxon>Betaproteobacteria</taxon>
        <taxon>Burkholderiales</taxon>
        <taxon>Oxalobacteraceae</taxon>
        <taxon>Janthinobacterium</taxon>
    </lineage>
</organism>
<dbReference type="Proteomes" id="UP000218437">
    <property type="component" value="Chromosome"/>
</dbReference>
<dbReference type="GO" id="GO:0038023">
    <property type="term" value="F:signaling receptor activity"/>
    <property type="evidence" value="ECO:0007669"/>
    <property type="project" value="InterPro"/>
</dbReference>
<dbReference type="InterPro" id="IPR000531">
    <property type="entry name" value="Beta-barrel_TonB"/>
</dbReference>
<evidence type="ECO:0000256" key="14">
    <source>
        <dbReference type="PROSITE-ProRule" id="PRU01360"/>
    </source>
</evidence>
<dbReference type="InterPro" id="IPR010105">
    <property type="entry name" value="TonB_sidphr_rcpt"/>
</dbReference>
<dbReference type="FunFam" id="2.170.130.10:FF:000010">
    <property type="entry name" value="Ferripyoverdine receptor"/>
    <property type="match status" value="1"/>
</dbReference>
<keyword evidence="6 14" id="KW-0812">Transmembrane</keyword>
<evidence type="ECO:0000256" key="7">
    <source>
        <dbReference type="ARBA" id="ARBA00022729"/>
    </source>
</evidence>
<dbReference type="EMBL" id="CP023422">
    <property type="protein sequence ID" value="ATD62888.1"/>
    <property type="molecule type" value="Genomic_DNA"/>
</dbReference>
<keyword evidence="8" id="KW-0408">Iron</keyword>
<keyword evidence="19" id="KW-1185">Reference proteome</keyword>
<evidence type="ECO:0000256" key="8">
    <source>
        <dbReference type="ARBA" id="ARBA00023004"/>
    </source>
</evidence>
<reference evidence="18 19" key="1">
    <citation type="submission" date="2017-09" db="EMBL/GenBank/DDBJ databases">
        <title>Complete genome sequence of Janthinobacterium svalbardensis PAMC 27463.</title>
        <authorList>
            <person name="Cho Y.-J."/>
            <person name="Cho A."/>
            <person name="Kim O.-S."/>
            <person name="Lee J.-I."/>
        </authorList>
    </citation>
    <scope>NUCLEOTIDE SEQUENCE [LARGE SCALE GENOMIC DNA]</scope>
    <source>
        <strain evidence="18 19">PAMC 27463</strain>
    </source>
</reference>
<dbReference type="Gene3D" id="3.55.50.30">
    <property type="match status" value="1"/>
</dbReference>
<dbReference type="GO" id="GO:0015891">
    <property type="term" value="P:siderophore transport"/>
    <property type="evidence" value="ECO:0007669"/>
    <property type="project" value="InterPro"/>
</dbReference>